<evidence type="ECO:0000256" key="1">
    <source>
        <dbReference type="ARBA" id="ARBA00022603"/>
    </source>
</evidence>
<dbReference type="STRING" id="1280837.A0A316VGL4"/>
<proteinExistence type="predicted"/>
<feature type="compositionally biased region" description="Basic and acidic residues" evidence="3">
    <location>
        <begin position="142"/>
        <end position="155"/>
    </location>
</feature>
<dbReference type="GO" id="GO:0008168">
    <property type="term" value="F:methyltransferase activity"/>
    <property type="evidence" value="ECO:0007669"/>
    <property type="project" value="UniProtKB-KW"/>
</dbReference>
<dbReference type="Proteomes" id="UP000245771">
    <property type="component" value="Unassembled WGS sequence"/>
</dbReference>
<dbReference type="Pfam" id="PF03781">
    <property type="entry name" value="FGE-sulfatase"/>
    <property type="match status" value="1"/>
</dbReference>
<dbReference type="FunCoup" id="A0A316VGL4">
    <property type="interactions" value="9"/>
</dbReference>
<dbReference type="InterPro" id="IPR029063">
    <property type="entry name" value="SAM-dependent_MTases_sf"/>
</dbReference>
<evidence type="ECO:0000256" key="2">
    <source>
        <dbReference type="ARBA" id="ARBA00022679"/>
    </source>
</evidence>
<name>A0A316VGL4_9BASI</name>
<dbReference type="InterPro" id="IPR051128">
    <property type="entry name" value="EgtD_Methyltrsf_superfamily"/>
</dbReference>
<feature type="domain" description="Histidine-specific methyltransferase SAM-dependent" evidence="5">
    <location>
        <begin position="199"/>
        <end position="475"/>
    </location>
</feature>
<feature type="domain" description="Histidine-specific methyltransferase SAM-dependent" evidence="5">
    <location>
        <begin position="86"/>
        <end position="132"/>
    </location>
</feature>
<evidence type="ECO:0000259" key="5">
    <source>
        <dbReference type="Pfam" id="PF10017"/>
    </source>
</evidence>
<dbReference type="GeneID" id="37022007"/>
<evidence type="ECO:0000313" key="6">
    <source>
        <dbReference type="EMBL" id="PWN36787.1"/>
    </source>
</evidence>
<dbReference type="InterPro" id="IPR019257">
    <property type="entry name" value="MeTrfase_dom"/>
</dbReference>
<evidence type="ECO:0000259" key="4">
    <source>
        <dbReference type="Pfam" id="PF03781"/>
    </source>
</evidence>
<dbReference type="OrthoDB" id="659at2759"/>
<evidence type="ECO:0000313" key="7">
    <source>
        <dbReference type="Proteomes" id="UP000245771"/>
    </source>
</evidence>
<feature type="compositionally biased region" description="Basic and acidic residues" evidence="3">
    <location>
        <begin position="168"/>
        <end position="180"/>
    </location>
</feature>
<keyword evidence="2" id="KW-0808">Transferase</keyword>
<dbReference type="PANTHER" id="PTHR43397:SF1">
    <property type="entry name" value="ERGOTHIONEINE BIOSYNTHESIS PROTEIN 1"/>
    <property type="match status" value="1"/>
</dbReference>
<dbReference type="InParanoid" id="A0A316VGL4"/>
<keyword evidence="1" id="KW-0489">Methyltransferase</keyword>
<protein>
    <recommendedName>
        <fullName evidence="8">DUF323 domain-containing protein</fullName>
    </recommendedName>
</protein>
<dbReference type="RefSeq" id="XP_025357089.1">
    <property type="nucleotide sequence ID" value="XM_025500226.1"/>
</dbReference>
<feature type="domain" description="Sulfatase-modifying factor enzyme-like" evidence="4">
    <location>
        <begin position="765"/>
        <end position="986"/>
    </location>
</feature>
<dbReference type="Pfam" id="PF10017">
    <property type="entry name" value="Methyltransf_33"/>
    <property type="match status" value="2"/>
</dbReference>
<organism evidence="6 7">
    <name type="scientific">Meira miltonrushii</name>
    <dbReference type="NCBI Taxonomy" id="1280837"/>
    <lineage>
        <taxon>Eukaryota</taxon>
        <taxon>Fungi</taxon>
        <taxon>Dikarya</taxon>
        <taxon>Basidiomycota</taxon>
        <taxon>Ustilaginomycotina</taxon>
        <taxon>Exobasidiomycetes</taxon>
        <taxon>Exobasidiales</taxon>
        <taxon>Brachybasidiaceae</taxon>
        <taxon>Meira</taxon>
    </lineage>
</organism>
<dbReference type="SUPFAM" id="SSF56436">
    <property type="entry name" value="C-type lectin-like"/>
    <property type="match status" value="1"/>
</dbReference>
<evidence type="ECO:0000256" key="3">
    <source>
        <dbReference type="SAM" id="MobiDB-lite"/>
    </source>
</evidence>
<accession>A0A316VGL4</accession>
<evidence type="ECO:0008006" key="8">
    <source>
        <dbReference type="Google" id="ProtNLM"/>
    </source>
</evidence>
<reference evidence="6 7" key="1">
    <citation type="journal article" date="2018" name="Mol. Biol. Evol.">
        <title>Broad Genomic Sampling Reveals a Smut Pathogenic Ancestry of the Fungal Clade Ustilaginomycotina.</title>
        <authorList>
            <person name="Kijpornyongpan T."/>
            <person name="Mondo S.J."/>
            <person name="Barry K."/>
            <person name="Sandor L."/>
            <person name="Lee J."/>
            <person name="Lipzen A."/>
            <person name="Pangilinan J."/>
            <person name="LaButti K."/>
            <person name="Hainaut M."/>
            <person name="Henrissat B."/>
            <person name="Grigoriev I.V."/>
            <person name="Spatafora J.W."/>
            <person name="Aime M.C."/>
        </authorList>
    </citation>
    <scope>NUCLEOTIDE SEQUENCE [LARGE SCALE GENOMIC DNA]</scope>
    <source>
        <strain evidence="6 7">MCA 3882</strain>
    </source>
</reference>
<keyword evidence="7" id="KW-1185">Reference proteome</keyword>
<dbReference type="GO" id="GO:0032259">
    <property type="term" value="P:methylation"/>
    <property type="evidence" value="ECO:0007669"/>
    <property type="project" value="UniProtKB-KW"/>
</dbReference>
<gene>
    <name evidence="6" type="ORF">FA14DRAFT_169734</name>
</gene>
<feature type="region of interest" description="Disordered" evidence="3">
    <location>
        <begin position="136"/>
        <end position="192"/>
    </location>
</feature>
<dbReference type="PANTHER" id="PTHR43397">
    <property type="entry name" value="ERGOTHIONEINE BIOSYNTHESIS PROTEIN 1"/>
    <property type="match status" value="1"/>
</dbReference>
<dbReference type="InterPro" id="IPR042095">
    <property type="entry name" value="SUMF_sf"/>
</dbReference>
<dbReference type="Gene3D" id="3.40.50.150">
    <property type="entry name" value="Vaccinia Virus protein VP39"/>
    <property type="match status" value="1"/>
</dbReference>
<dbReference type="Gene3D" id="3.90.1580.10">
    <property type="entry name" value="paralog of FGE (formylglycine-generating enzyme)"/>
    <property type="match status" value="1"/>
</dbReference>
<dbReference type="InterPro" id="IPR005532">
    <property type="entry name" value="SUMF_dom"/>
</dbReference>
<dbReference type="AlphaFoldDB" id="A0A316VGL4"/>
<dbReference type="EMBL" id="KZ819602">
    <property type="protein sequence ID" value="PWN36787.1"/>
    <property type="molecule type" value="Genomic_DNA"/>
</dbReference>
<dbReference type="InterPro" id="IPR016187">
    <property type="entry name" value="CTDL_fold"/>
</dbReference>
<feature type="compositionally biased region" description="Polar residues" evidence="3">
    <location>
        <begin position="156"/>
        <end position="167"/>
    </location>
</feature>
<sequence length="1007" mass="113460">MAPAVTTTTPAAAAAVSTSPIQSKSVNNGKKQASLPLIDLYSGSDASFAITDEALRKDIIAGLRGVETYIVPGSVTNKEDRKFAFRRTLPTTILYSEKGLLLYDKLVEAPEYYLWNAESDILSRYADEIVHRAFGLNAPSPNKEEHKEEKQDQSHQNETFPHQNNGKSDAKEKWGDDRVGIHNGGVNGEEGMDGERAVGVASMVELGAGSLRKTVHLIRALQNLPPAGRTDGPNVEYYALDLDKAELQRTLEELHQQEAKQIDAEKWSVMNGKVGINGMWATYDQGLDFIGKGGLGRYKQANDNEGKRCLLWLGSSIGNFDRRGAAEFLERAAKTSLRSGDTMLVSIDRRNEPEAVAKAYNDAAGLTRDFIIQGLHHADKILGGGVLDPSKFEYYDRYNAVEGRHESYYRALETVTLHIPGENEPIEIEQGELIHTESSYKYNEREALDIFDYAGLRIINRWSDSKDRYDIYLVERPAFHFTSTRLMTGSRKDIDQGLSAAEAHGIRGSWEFDSDAGAGSNGIKEPFVHATWGMPSLKEWDDLWAAWDTVTLTMIPESMLHEKPIDLRHICLFYLGHIPAFLDILISRTLQEPHTNQRFSDIFERGIDPHMDDETQCNPHSVVPTQKEDWPELQELNEYKGKVADRVKNLYADFASGKRQLNRRLARLFWLTLEHKALHLETLLYMLLQSPNTQPPKGFIAPDWELLARHWDEADLRQDGEKARERLLNFKPDTVVLGHDDDDTLDFDYVANRPSDDTTDLNAQLGDPEFGWDNENPRREVKTGAFSIMAAPINNEQYLRFLKETKSDDYPSSWIVEGDDTAKLQVRTFYGPVALHVARLWPCQASGTQLENYAKWKGGRLPTQAELRRFLDANDGPNVTDRPGSNVGFRNWHPIPPQLPRPDHDGTPLAGHNGGVWEWTSSTLEKYEGYKQSILYPGYSSDFFDGKHYVVLGGSYVTTPSIAGRRTVSNWYQKPYPFVFAGGRVVYDNKTTAKRARTPSPHLAPLN</sequence>